<protein>
    <submittedName>
        <fullName evidence="7">Efflux RND transporter periplasmic adaptor subunit</fullName>
    </submittedName>
</protein>
<dbReference type="EMBL" id="VWXX01000019">
    <property type="protein sequence ID" value="KAA6184489.1"/>
    <property type="molecule type" value="Genomic_DNA"/>
</dbReference>
<comment type="similarity">
    <text evidence="2">Belongs to the membrane fusion protein (MFP) (TC 8.A.1) family.</text>
</comment>
<dbReference type="NCBIfam" id="TIGR01730">
    <property type="entry name" value="RND_mfp"/>
    <property type="match status" value="1"/>
</dbReference>
<evidence type="ECO:0000256" key="4">
    <source>
        <dbReference type="SAM" id="MobiDB-lite"/>
    </source>
</evidence>
<keyword evidence="3" id="KW-0813">Transport</keyword>
<gene>
    <name evidence="7" type="ORF">F2Q65_12310</name>
</gene>
<dbReference type="GO" id="GO:0015562">
    <property type="term" value="F:efflux transmembrane transporter activity"/>
    <property type="evidence" value="ECO:0007669"/>
    <property type="project" value="TreeGrafter"/>
</dbReference>
<evidence type="ECO:0000313" key="8">
    <source>
        <dbReference type="Proteomes" id="UP000322981"/>
    </source>
</evidence>
<dbReference type="Pfam" id="PF25967">
    <property type="entry name" value="RND-MFP_C"/>
    <property type="match status" value="1"/>
</dbReference>
<comment type="caution">
    <text evidence="7">The sequence shown here is derived from an EMBL/GenBank/DDBJ whole genome shotgun (WGS) entry which is preliminary data.</text>
</comment>
<proteinExistence type="inferred from homology"/>
<feature type="compositionally biased region" description="Polar residues" evidence="4">
    <location>
        <begin position="1"/>
        <end position="17"/>
    </location>
</feature>
<dbReference type="PANTHER" id="PTHR30469:SF20">
    <property type="entry name" value="EFFLUX RND TRANSPORTER PERIPLASMIC ADAPTOR SUBUNIT"/>
    <property type="match status" value="1"/>
</dbReference>
<dbReference type="Proteomes" id="UP000322981">
    <property type="component" value="Unassembled WGS sequence"/>
</dbReference>
<dbReference type="GO" id="GO:1990281">
    <property type="term" value="C:efflux pump complex"/>
    <property type="evidence" value="ECO:0007669"/>
    <property type="project" value="TreeGrafter"/>
</dbReference>
<comment type="subcellular location">
    <subcellularLocation>
        <location evidence="1">Cell envelope</location>
    </subcellularLocation>
</comment>
<keyword evidence="8" id="KW-1185">Reference proteome</keyword>
<dbReference type="Gene3D" id="2.40.50.100">
    <property type="match status" value="1"/>
</dbReference>
<dbReference type="InterPro" id="IPR006143">
    <property type="entry name" value="RND_pump_MFP"/>
</dbReference>
<evidence type="ECO:0000259" key="6">
    <source>
        <dbReference type="Pfam" id="PF25967"/>
    </source>
</evidence>
<dbReference type="InterPro" id="IPR058625">
    <property type="entry name" value="MdtA-like_BSH"/>
</dbReference>
<dbReference type="Gene3D" id="2.40.420.20">
    <property type="match status" value="1"/>
</dbReference>
<name>A0A5M8FIH6_9GAMM</name>
<dbReference type="SUPFAM" id="SSF111369">
    <property type="entry name" value="HlyD-like secretion proteins"/>
    <property type="match status" value="1"/>
</dbReference>
<dbReference type="OrthoDB" id="1185083at2"/>
<feature type="region of interest" description="Disordered" evidence="4">
    <location>
        <begin position="1"/>
        <end position="28"/>
    </location>
</feature>
<feature type="domain" description="Multidrug resistance protein MdtA-like C-terminal permuted SH3" evidence="6">
    <location>
        <begin position="307"/>
        <end position="367"/>
    </location>
</feature>
<reference evidence="7 8" key="1">
    <citation type="submission" date="2019-09" db="EMBL/GenBank/DDBJ databases">
        <title>Whole-genome sequence of the purple sulfur bacterium Thiohalocapsa marina DSM 19078.</title>
        <authorList>
            <person name="Kyndt J.A."/>
            <person name="Meyer T.E."/>
        </authorList>
    </citation>
    <scope>NUCLEOTIDE SEQUENCE [LARGE SCALE GENOMIC DNA]</scope>
    <source>
        <strain evidence="7 8">DSM 19078</strain>
    </source>
</reference>
<evidence type="ECO:0000259" key="5">
    <source>
        <dbReference type="Pfam" id="PF25917"/>
    </source>
</evidence>
<evidence type="ECO:0000313" key="7">
    <source>
        <dbReference type="EMBL" id="KAA6184489.1"/>
    </source>
</evidence>
<dbReference type="AlphaFoldDB" id="A0A5M8FIH6"/>
<sequence>MTSVISPQEPTVSTQIHQPPCRRRHCPKRARGGRFTAVLLTVAALGGCKDQAPPTPPIDPPSRPAEILEITASTLDSGLHFPGRVRATQRVELAFDISGRIVELAVTEGERVDAGALLARLDPAAFDTRLAAAQVELDQATADYERVRQLWEKSKAVARAELDQKRTAMEVARSGYAAARKEVDDTRLAAPFTGVVARRYVENFQTVQAKEPVVSLQDVEALEIVIHVPERVVRGEPRRVAGYALFEGMPERRLPVTLKSFSTEADPQTQTYEVVLELARPADVQLLPGMSVEVFPDSDQSGAGETAVRIPLKAVLAGPDGAPTVWVVDPDSARVSRRPITVGPVSGADLLVREGLKPGERIVTAGVHHLRDGMRVHPL</sequence>
<dbReference type="Gene3D" id="1.10.287.470">
    <property type="entry name" value="Helix hairpin bin"/>
    <property type="match status" value="1"/>
</dbReference>
<evidence type="ECO:0000256" key="2">
    <source>
        <dbReference type="ARBA" id="ARBA00009477"/>
    </source>
</evidence>
<organism evidence="7 8">
    <name type="scientific">Thiohalocapsa marina</name>
    <dbReference type="NCBI Taxonomy" id="424902"/>
    <lineage>
        <taxon>Bacteria</taxon>
        <taxon>Pseudomonadati</taxon>
        <taxon>Pseudomonadota</taxon>
        <taxon>Gammaproteobacteria</taxon>
        <taxon>Chromatiales</taxon>
        <taxon>Chromatiaceae</taxon>
        <taxon>Thiohalocapsa</taxon>
    </lineage>
</organism>
<dbReference type="Pfam" id="PF25917">
    <property type="entry name" value="BSH_RND"/>
    <property type="match status" value="1"/>
</dbReference>
<evidence type="ECO:0000256" key="1">
    <source>
        <dbReference type="ARBA" id="ARBA00004196"/>
    </source>
</evidence>
<feature type="domain" description="Multidrug resistance protein MdtA-like barrel-sandwich hybrid" evidence="5">
    <location>
        <begin position="91"/>
        <end position="211"/>
    </location>
</feature>
<accession>A0A5M8FIH6</accession>
<evidence type="ECO:0000256" key="3">
    <source>
        <dbReference type="ARBA" id="ARBA00022448"/>
    </source>
</evidence>
<dbReference type="PANTHER" id="PTHR30469">
    <property type="entry name" value="MULTIDRUG RESISTANCE PROTEIN MDTA"/>
    <property type="match status" value="1"/>
</dbReference>
<dbReference type="InterPro" id="IPR058627">
    <property type="entry name" value="MdtA-like_C"/>
</dbReference>